<dbReference type="AlphaFoldDB" id="A0A2S5GTD2"/>
<accession>A0A2S5GTD2</accession>
<dbReference type="EMBL" id="PREU01000004">
    <property type="protein sequence ID" value="PPA76208.1"/>
    <property type="molecule type" value="Genomic_DNA"/>
</dbReference>
<reference evidence="1 2" key="1">
    <citation type="submission" date="2018-02" db="EMBL/GenBank/DDBJ databases">
        <title>Draft Genome of Achromobacter spanius stain 6.</title>
        <authorList>
            <person name="Gunasekera T.S."/>
            <person name="Radwan O."/>
            <person name="Ruiz O.N."/>
        </authorList>
    </citation>
    <scope>NUCLEOTIDE SEQUENCE [LARGE SCALE GENOMIC DNA]</scope>
    <source>
        <strain evidence="1 2">6</strain>
    </source>
</reference>
<organism evidence="1 2">
    <name type="scientific">Achromobacter spanius</name>
    <dbReference type="NCBI Taxonomy" id="217203"/>
    <lineage>
        <taxon>Bacteria</taxon>
        <taxon>Pseudomonadati</taxon>
        <taxon>Pseudomonadota</taxon>
        <taxon>Betaproteobacteria</taxon>
        <taxon>Burkholderiales</taxon>
        <taxon>Alcaligenaceae</taxon>
        <taxon>Achromobacter</taxon>
    </lineage>
</organism>
<proteinExistence type="predicted"/>
<comment type="caution">
    <text evidence="1">The sequence shown here is derived from an EMBL/GenBank/DDBJ whole genome shotgun (WGS) entry which is preliminary data.</text>
</comment>
<protein>
    <submittedName>
        <fullName evidence="1">Uncharacterized protein</fullName>
    </submittedName>
</protein>
<dbReference type="Proteomes" id="UP000239990">
    <property type="component" value="Unassembled WGS sequence"/>
</dbReference>
<gene>
    <name evidence="1" type="ORF">C4E15_11100</name>
</gene>
<evidence type="ECO:0000313" key="1">
    <source>
        <dbReference type="EMBL" id="PPA76208.1"/>
    </source>
</evidence>
<name>A0A2S5GTD2_9BURK</name>
<sequence length="60" mass="6540">MPVLTFRQLTVAIVGQPDASALRNNTKIAEDYDICLCALCDPLSQSDKMWSGSDNSAHDL</sequence>
<evidence type="ECO:0000313" key="2">
    <source>
        <dbReference type="Proteomes" id="UP000239990"/>
    </source>
</evidence>